<dbReference type="Proteomes" id="UP000499080">
    <property type="component" value="Unassembled WGS sequence"/>
</dbReference>
<protein>
    <recommendedName>
        <fullName evidence="4">PiggyBac transposable element-derived protein domain-containing protein</fullName>
    </recommendedName>
</protein>
<comment type="caution">
    <text evidence="2">The sequence shown here is derived from an EMBL/GenBank/DDBJ whole genome shotgun (WGS) entry which is preliminary data.</text>
</comment>
<accession>A0A4Y2HFQ7</accession>
<reference evidence="2 3" key="1">
    <citation type="journal article" date="2019" name="Sci. Rep.">
        <title>Orb-weaving spider Araneus ventricosus genome elucidates the spidroin gene catalogue.</title>
        <authorList>
            <person name="Kono N."/>
            <person name="Nakamura H."/>
            <person name="Ohtoshi R."/>
            <person name="Moran D.A.P."/>
            <person name="Shinohara A."/>
            <person name="Yoshida Y."/>
            <person name="Fujiwara M."/>
            <person name="Mori M."/>
            <person name="Tomita M."/>
            <person name="Arakawa K."/>
        </authorList>
    </citation>
    <scope>NUCLEOTIDE SEQUENCE [LARGE SCALE GENOMIC DNA]</scope>
</reference>
<sequence length="131" mass="15524">MLTSYEKEIERLRKLLAEVETHEDSDLDFEHNGLEDVLEENFSDHERFRQHDMESEEDEDSGNEDANNLLWFLSKDVVQWRKTKFRQNIRGRCHNIVSRLPGTKRPAKDVASPVKSWELFINDNMRHLIAG</sequence>
<evidence type="ECO:0008006" key="4">
    <source>
        <dbReference type="Google" id="ProtNLM"/>
    </source>
</evidence>
<evidence type="ECO:0000313" key="3">
    <source>
        <dbReference type="Proteomes" id="UP000499080"/>
    </source>
</evidence>
<dbReference type="EMBL" id="BGPR01001909">
    <property type="protein sequence ID" value="GBM64110.1"/>
    <property type="molecule type" value="Genomic_DNA"/>
</dbReference>
<evidence type="ECO:0000313" key="2">
    <source>
        <dbReference type="EMBL" id="GBM64110.1"/>
    </source>
</evidence>
<feature type="region of interest" description="Disordered" evidence="1">
    <location>
        <begin position="45"/>
        <end position="64"/>
    </location>
</feature>
<organism evidence="2 3">
    <name type="scientific">Araneus ventricosus</name>
    <name type="common">Orbweaver spider</name>
    <name type="synonym">Epeira ventricosa</name>
    <dbReference type="NCBI Taxonomy" id="182803"/>
    <lineage>
        <taxon>Eukaryota</taxon>
        <taxon>Metazoa</taxon>
        <taxon>Ecdysozoa</taxon>
        <taxon>Arthropoda</taxon>
        <taxon>Chelicerata</taxon>
        <taxon>Arachnida</taxon>
        <taxon>Araneae</taxon>
        <taxon>Araneomorphae</taxon>
        <taxon>Entelegynae</taxon>
        <taxon>Araneoidea</taxon>
        <taxon>Araneidae</taxon>
        <taxon>Araneus</taxon>
    </lineage>
</organism>
<name>A0A4Y2HFQ7_ARAVE</name>
<dbReference type="AlphaFoldDB" id="A0A4Y2HFQ7"/>
<proteinExistence type="predicted"/>
<dbReference type="OrthoDB" id="6466835at2759"/>
<feature type="compositionally biased region" description="Acidic residues" evidence="1">
    <location>
        <begin position="54"/>
        <end position="63"/>
    </location>
</feature>
<keyword evidence="3" id="KW-1185">Reference proteome</keyword>
<evidence type="ECO:0000256" key="1">
    <source>
        <dbReference type="SAM" id="MobiDB-lite"/>
    </source>
</evidence>
<gene>
    <name evidence="2" type="ORF">AVEN_173264_1</name>
</gene>